<sequence>MFQQVSVQPKSGQKKEDPKHLDALKRPSKLRIAPVVCCSECSNVGQVMPPQGRSQACGL</sequence>
<feature type="compositionally biased region" description="Basic and acidic residues" evidence="1">
    <location>
        <begin position="13"/>
        <end position="25"/>
    </location>
</feature>
<proteinExistence type="predicted"/>
<dbReference type="AlphaFoldDB" id="A0A7T8H132"/>
<gene>
    <name evidence="2" type="ORF">FKW44_015904</name>
</gene>
<feature type="region of interest" description="Disordered" evidence="1">
    <location>
        <begin position="1"/>
        <end position="26"/>
    </location>
</feature>
<evidence type="ECO:0000256" key="1">
    <source>
        <dbReference type="SAM" id="MobiDB-lite"/>
    </source>
</evidence>
<keyword evidence="3" id="KW-1185">Reference proteome</keyword>
<name>A0A7T8H132_CALRO</name>
<protein>
    <submittedName>
        <fullName evidence="2">Uncharacterized protein</fullName>
    </submittedName>
</protein>
<dbReference type="Proteomes" id="UP000595437">
    <property type="component" value="Chromosome 10"/>
</dbReference>
<dbReference type="EMBL" id="CP045899">
    <property type="protein sequence ID" value="QQP41503.1"/>
    <property type="molecule type" value="Genomic_DNA"/>
</dbReference>
<evidence type="ECO:0000313" key="3">
    <source>
        <dbReference type="Proteomes" id="UP000595437"/>
    </source>
</evidence>
<evidence type="ECO:0000313" key="2">
    <source>
        <dbReference type="EMBL" id="QQP41503.1"/>
    </source>
</evidence>
<organism evidence="2 3">
    <name type="scientific">Caligus rogercresseyi</name>
    <name type="common">Sea louse</name>
    <dbReference type="NCBI Taxonomy" id="217165"/>
    <lineage>
        <taxon>Eukaryota</taxon>
        <taxon>Metazoa</taxon>
        <taxon>Ecdysozoa</taxon>
        <taxon>Arthropoda</taxon>
        <taxon>Crustacea</taxon>
        <taxon>Multicrustacea</taxon>
        <taxon>Hexanauplia</taxon>
        <taxon>Copepoda</taxon>
        <taxon>Siphonostomatoida</taxon>
        <taxon>Caligidae</taxon>
        <taxon>Caligus</taxon>
    </lineage>
</organism>
<reference evidence="3" key="1">
    <citation type="submission" date="2021-01" db="EMBL/GenBank/DDBJ databases">
        <title>Caligus Genome Assembly.</title>
        <authorList>
            <person name="Gallardo-Escarate C."/>
        </authorList>
    </citation>
    <scope>NUCLEOTIDE SEQUENCE [LARGE SCALE GENOMIC DNA]</scope>
</reference>
<feature type="compositionally biased region" description="Polar residues" evidence="1">
    <location>
        <begin position="1"/>
        <end position="11"/>
    </location>
</feature>
<accession>A0A7T8H132</accession>